<dbReference type="InterPro" id="IPR037523">
    <property type="entry name" value="VOC_core"/>
</dbReference>
<dbReference type="Pfam" id="PF00903">
    <property type="entry name" value="Glyoxalase"/>
    <property type="match status" value="1"/>
</dbReference>
<reference evidence="2" key="1">
    <citation type="submission" date="2022-04" db="EMBL/GenBank/DDBJ databases">
        <title>Tomato heritable bacteria conferring resistance against bacterial wilt.</title>
        <authorList>
            <person name="Yin J."/>
        </authorList>
    </citation>
    <scope>NUCLEOTIDE SEQUENCE</scope>
    <source>
        <strain evidence="2">Cra20</strain>
    </source>
</reference>
<organism evidence="2">
    <name type="scientific">Sphingomonas psychrotolerans</name>
    <dbReference type="NCBI Taxonomy" id="1327635"/>
    <lineage>
        <taxon>Bacteria</taxon>
        <taxon>Pseudomonadati</taxon>
        <taxon>Pseudomonadota</taxon>
        <taxon>Alphaproteobacteria</taxon>
        <taxon>Sphingomonadales</taxon>
        <taxon>Sphingomonadaceae</taxon>
        <taxon>Sphingomonas</taxon>
    </lineage>
</organism>
<sequence length="129" mass="13518">MIDHVGFAVTDLARSSAFYAAALAPLGISELMRVGPEHTEAGGTAIGYGKDGKPFFWIGDNERVGQGTHIAFAVDSRAEVDAFHAAAIAAGGTDHGAPGIRAHYHPNYYGAFVLDPDGQNIEAVCHRPA</sequence>
<dbReference type="EMBL" id="JALMLT010000001">
    <property type="protein sequence ID" value="MDT8758038.1"/>
    <property type="molecule type" value="Genomic_DNA"/>
</dbReference>
<evidence type="ECO:0000313" key="2">
    <source>
        <dbReference type="EMBL" id="MDT8758038.1"/>
    </source>
</evidence>
<proteinExistence type="predicted"/>
<dbReference type="PANTHER" id="PTHR35006:SF2">
    <property type="entry name" value="GLYOXALASE FAMILY PROTEIN (AFU_ORTHOLOGUE AFUA_5G14830)"/>
    <property type="match status" value="1"/>
</dbReference>
<gene>
    <name evidence="2" type="ORF">MZO42_04955</name>
</gene>
<dbReference type="CDD" id="cd07262">
    <property type="entry name" value="VOC_like"/>
    <property type="match status" value="1"/>
</dbReference>
<evidence type="ECO:0000259" key="1">
    <source>
        <dbReference type="PROSITE" id="PS51819"/>
    </source>
</evidence>
<dbReference type="InterPro" id="IPR004360">
    <property type="entry name" value="Glyas_Fos-R_dOase_dom"/>
</dbReference>
<accession>A0ABU3N0F7</accession>
<dbReference type="PANTHER" id="PTHR35006">
    <property type="entry name" value="GLYOXALASE FAMILY PROTEIN (AFU_ORTHOLOGUE AFUA_5G14830)"/>
    <property type="match status" value="1"/>
</dbReference>
<comment type="caution">
    <text evidence="2">The sequence shown here is derived from an EMBL/GenBank/DDBJ whole genome shotgun (WGS) entry which is preliminary data.</text>
</comment>
<dbReference type="SUPFAM" id="SSF54593">
    <property type="entry name" value="Glyoxalase/Bleomycin resistance protein/Dihydroxybiphenyl dioxygenase"/>
    <property type="match status" value="1"/>
</dbReference>
<feature type="domain" description="VOC" evidence="1">
    <location>
        <begin position="1"/>
        <end position="126"/>
    </location>
</feature>
<protein>
    <submittedName>
        <fullName evidence="2">VOC family protein</fullName>
    </submittedName>
</protein>
<dbReference type="PROSITE" id="PS51819">
    <property type="entry name" value="VOC"/>
    <property type="match status" value="1"/>
</dbReference>
<dbReference type="Gene3D" id="3.10.180.10">
    <property type="entry name" value="2,3-Dihydroxybiphenyl 1,2-Dioxygenase, domain 1"/>
    <property type="match status" value="1"/>
</dbReference>
<dbReference type="InterPro" id="IPR029068">
    <property type="entry name" value="Glyas_Bleomycin-R_OHBP_Dase"/>
</dbReference>
<name>A0ABU3N0F7_9SPHN</name>